<accession>A0A3B1BU28</accession>
<dbReference type="AlphaFoldDB" id="A0A3B1BU28"/>
<reference evidence="2" key="1">
    <citation type="submission" date="2018-06" db="EMBL/GenBank/DDBJ databases">
        <authorList>
            <person name="Zhirakovskaya E."/>
        </authorList>
    </citation>
    <scope>NUCLEOTIDE SEQUENCE</scope>
</reference>
<feature type="transmembrane region" description="Helical" evidence="1">
    <location>
        <begin position="12"/>
        <end position="30"/>
    </location>
</feature>
<gene>
    <name evidence="2" type="ORF">MNBD_NITROSPINAE01-1948</name>
</gene>
<protein>
    <submittedName>
        <fullName evidence="2">Uncharacterized protein</fullName>
    </submittedName>
</protein>
<dbReference type="EMBL" id="UOGC01000007">
    <property type="protein sequence ID" value="VAX15364.1"/>
    <property type="molecule type" value="Genomic_DNA"/>
</dbReference>
<feature type="non-terminal residue" evidence="2">
    <location>
        <position position="1"/>
    </location>
</feature>
<sequence length="36" mass="3866">TFIAAVLMLGETVSQEAIFFCVIVIIIVAISKKEPA</sequence>
<proteinExistence type="predicted"/>
<keyword evidence="1" id="KW-0812">Transmembrane</keyword>
<organism evidence="2">
    <name type="scientific">hydrothermal vent metagenome</name>
    <dbReference type="NCBI Taxonomy" id="652676"/>
    <lineage>
        <taxon>unclassified sequences</taxon>
        <taxon>metagenomes</taxon>
        <taxon>ecological metagenomes</taxon>
    </lineage>
</organism>
<evidence type="ECO:0000256" key="1">
    <source>
        <dbReference type="SAM" id="Phobius"/>
    </source>
</evidence>
<keyword evidence="1" id="KW-1133">Transmembrane helix</keyword>
<evidence type="ECO:0000313" key="2">
    <source>
        <dbReference type="EMBL" id="VAX15364.1"/>
    </source>
</evidence>
<name>A0A3B1BU28_9ZZZZ</name>
<keyword evidence="1" id="KW-0472">Membrane</keyword>